<dbReference type="RefSeq" id="WP_279860136.1">
    <property type="nucleotide sequence ID" value="NZ_JAODZU010000010.1"/>
</dbReference>
<comment type="caution">
    <text evidence="2">The sequence shown here is derived from an EMBL/GenBank/DDBJ whole genome shotgun (WGS) entry which is preliminary data.</text>
</comment>
<name>A0AA42HSE2_9BURK</name>
<evidence type="ECO:0000256" key="1">
    <source>
        <dbReference type="SAM" id="MobiDB-lite"/>
    </source>
</evidence>
<feature type="compositionally biased region" description="Low complexity" evidence="1">
    <location>
        <begin position="115"/>
        <end position="124"/>
    </location>
</feature>
<feature type="region of interest" description="Disordered" evidence="1">
    <location>
        <begin position="111"/>
        <end position="131"/>
    </location>
</feature>
<evidence type="ECO:0000313" key="3">
    <source>
        <dbReference type="Proteomes" id="UP001158297"/>
    </source>
</evidence>
<evidence type="ECO:0000313" key="2">
    <source>
        <dbReference type="EMBL" id="MDH0363461.1"/>
    </source>
</evidence>
<feature type="region of interest" description="Disordered" evidence="1">
    <location>
        <begin position="1"/>
        <end position="74"/>
    </location>
</feature>
<dbReference type="EMBL" id="JAODZU010000010">
    <property type="protein sequence ID" value="MDH0363461.1"/>
    <property type="molecule type" value="Genomic_DNA"/>
</dbReference>
<gene>
    <name evidence="2" type="ORF">N7330_10430</name>
</gene>
<sequence length="290" mass="31055">MDGQELLEQEAAFEASFAGNEQPTTSAPATAEPAGAAAETDLPAAGTGGQEPPAPGDQQQDQAPVPAADDPVVFGGFKQSEVQRLFEQAAKVGDLELQLRKAHGHIGDLKRHMTQQPSAQQVPPQTAPAPANPKLEQFKQDFPEIAEYIQAMVPQAPIPQQAPPAEQQQPVATDAAPAQAALTQEDIELALMDRMHTGWRETVKSQDFNLWLGAQPESVQQEFDTADTADRLGAVLGQYQQWGAAKAEAATKQAKGQQRLKQAVTPTGQAQRPTAEPTEEEAFLAAFNKK</sequence>
<organism evidence="2 3">
    <name type="scientific">Comamonas aquatica</name>
    <dbReference type="NCBI Taxonomy" id="225991"/>
    <lineage>
        <taxon>Bacteria</taxon>
        <taxon>Pseudomonadati</taxon>
        <taxon>Pseudomonadota</taxon>
        <taxon>Betaproteobacteria</taxon>
        <taxon>Burkholderiales</taxon>
        <taxon>Comamonadaceae</taxon>
        <taxon>Comamonas</taxon>
    </lineage>
</organism>
<dbReference type="Proteomes" id="UP001158297">
    <property type="component" value="Unassembled WGS sequence"/>
</dbReference>
<feature type="compositionally biased region" description="Low complexity" evidence="1">
    <location>
        <begin position="56"/>
        <end position="73"/>
    </location>
</feature>
<feature type="compositionally biased region" description="Low complexity" evidence="1">
    <location>
        <begin position="9"/>
        <end position="40"/>
    </location>
</feature>
<reference evidence="2" key="1">
    <citation type="submission" date="2022-09" db="EMBL/GenBank/DDBJ databases">
        <title>Intensive care unit water sources are persistently colonized with multi-drug resistant bacteria and are the site of extensive horizontal gene transfer of antibiotic resistance genes.</title>
        <authorList>
            <person name="Diorio-Toth L."/>
        </authorList>
    </citation>
    <scope>NUCLEOTIDE SEQUENCE</scope>
    <source>
        <strain evidence="2">GD04130</strain>
    </source>
</reference>
<proteinExistence type="predicted"/>
<protein>
    <submittedName>
        <fullName evidence="2">Uncharacterized protein</fullName>
    </submittedName>
</protein>
<accession>A0AA42HSE2</accession>
<dbReference type="AlphaFoldDB" id="A0AA42HSE2"/>
<feature type="region of interest" description="Disordered" evidence="1">
    <location>
        <begin position="253"/>
        <end position="290"/>
    </location>
</feature>